<keyword evidence="1" id="KW-0472">Membrane</keyword>
<evidence type="ECO:0000313" key="2">
    <source>
        <dbReference type="EMBL" id="PSX03984.1"/>
    </source>
</evidence>
<dbReference type="EMBL" id="PYOU01000027">
    <property type="protein sequence ID" value="PSX03984.1"/>
    <property type="molecule type" value="Genomic_DNA"/>
</dbReference>
<name>A0ABX5GYK6_PHOAN</name>
<gene>
    <name evidence="2" type="ORF">C0W27_21050</name>
</gene>
<comment type="caution">
    <text evidence="2">The sequence shown here is derived from an EMBL/GenBank/DDBJ whole genome shotgun (WGS) entry which is preliminary data.</text>
</comment>
<organism evidence="2 3">
    <name type="scientific">Photobacterium angustum</name>
    <dbReference type="NCBI Taxonomy" id="661"/>
    <lineage>
        <taxon>Bacteria</taxon>
        <taxon>Pseudomonadati</taxon>
        <taxon>Pseudomonadota</taxon>
        <taxon>Gammaproteobacteria</taxon>
        <taxon>Vibrionales</taxon>
        <taxon>Vibrionaceae</taxon>
        <taxon>Photobacterium</taxon>
    </lineage>
</organism>
<feature type="transmembrane region" description="Helical" evidence="1">
    <location>
        <begin position="94"/>
        <end position="115"/>
    </location>
</feature>
<dbReference type="Proteomes" id="UP000240989">
    <property type="component" value="Unassembled WGS sequence"/>
</dbReference>
<protein>
    <submittedName>
        <fullName evidence="2">Uncharacterized protein</fullName>
    </submittedName>
</protein>
<reference evidence="2 3" key="1">
    <citation type="submission" date="2018-01" db="EMBL/GenBank/DDBJ databases">
        <title>Whole genome sequencing of Histamine producing bacteria.</title>
        <authorList>
            <person name="Butler K."/>
        </authorList>
    </citation>
    <scope>NUCLEOTIDE SEQUENCE [LARGE SCALE GENOMIC DNA]</scope>
    <source>
        <strain evidence="2 3">A6-1</strain>
    </source>
</reference>
<keyword evidence="3" id="KW-1185">Reference proteome</keyword>
<keyword evidence="1" id="KW-0812">Transmembrane</keyword>
<dbReference type="RefSeq" id="WP_045152781.1">
    <property type="nucleotide sequence ID" value="NZ_JZSW01000007.1"/>
</dbReference>
<keyword evidence="1" id="KW-1133">Transmembrane helix</keyword>
<proteinExistence type="predicted"/>
<accession>A0ABX5GYK6</accession>
<sequence length="124" mass="13802">MKKISKYTFTTVTYKGKDVKVIAYTSLVYRSASKPLLLEGDKVDVLDDDFLMKNKLRIAKHAVIKKTLDIIYGTSASLMATGFVSMLTKTDYSISVSLFVIGLVVMIITSITQVLNEVFYKDSG</sequence>
<evidence type="ECO:0000313" key="3">
    <source>
        <dbReference type="Proteomes" id="UP000240989"/>
    </source>
</evidence>
<evidence type="ECO:0000256" key="1">
    <source>
        <dbReference type="SAM" id="Phobius"/>
    </source>
</evidence>